<name>A0A9W6V5Z8_9PSEU</name>
<keyword evidence="1" id="KW-1133">Transmembrane helix</keyword>
<protein>
    <submittedName>
        <fullName evidence="2">Membrane protein</fullName>
    </submittedName>
</protein>
<evidence type="ECO:0000256" key="1">
    <source>
        <dbReference type="SAM" id="Phobius"/>
    </source>
</evidence>
<keyword evidence="1" id="KW-0472">Membrane</keyword>
<organism evidence="2 3">
    <name type="scientific">Actinokineospora globicatena</name>
    <dbReference type="NCBI Taxonomy" id="103729"/>
    <lineage>
        <taxon>Bacteria</taxon>
        <taxon>Bacillati</taxon>
        <taxon>Actinomycetota</taxon>
        <taxon>Actinomycetes</taxon>
        <taxon>Pseudonocardiales</taxon>
        <taxon>Pseudonocardiaceae</taxon>
        <taxon>Actinokineospora</taxon>
    </lineage>
</organism>
<dbReference type="EMBL" id="BSSD01000002">
    <property type="protein sequence ID" value="GLW90980.1"/>
    <property type="molecule type" value="Genomic_DNA"/>
</dbReference>
<accession>A0A9W6V5Z8</accession>
<keyword evidence="1" id="KW-0812">Transmembrane</keyword>
<evidence type="ECO:0000313" key="3">
    <source>
        <dbReference type="Proteomes" id="UP001165042"/>
    </source>
</evidence>
<evidence type="ECO:0000313" key="2">
    <source>
        <dbReference type="EMBL" id="GLW90980.1"/>
    </source>
</evidence>
<dbReference type="AlphaFoldDB" id="A0A9W6V5Z8"/>
<proteinExistence type="predicted"/>
<feature type="transmembrane region" description="Helical" evidence="1">
    <location>
        <begin position="39"/>
        <end position="62"/>
    </location>
</feature>
<comment type="caution">
    <text evidence="2">The sequence shown here is derived from an EMBL/GenBank/DDBJ whole genome shotgun (WGS) entry which is preliminary data.</text>
</comment>
<feature type="transmembrane region" description="Helical" evidence="1">
    <location>
        <begin position="145"/>
        <end position="172"/>
    </location>
</feature>
<dbReference type="Proteomes" id="UP001165042">
    <property type="component" value="Unassembled WGS sequence"/>
</dbReference>
<sequence>MLLGWLCVTFGVAFSSALVPLVSVELFVLGLAAQEPQVHWLALGAVVAVAQILGKLLFYFAARGSIHLPAFLHRRHDRERPLTARRVRWEVRTKRLRDWVAQIRERCERHPAWLYGTYSVSSVVGLPPFMAMVVLAGLVRMRLAAFIGVGLLGRFIRFSALAASPALFAGWFL</sequence>
<reference evidence="2" key="1">
    <citation type="submission" date="2023-02" db="EMBL/GenBank/DDBJ databases">
        <title>Actinokineospora globicatena NBRC 15670.</title>
        <authorList>
            <person name="Ichikawa N."/>
            <person name="Sato H."/>
            <person name="Tonouchi N."/>
        </authorList>
    </citation>
    <scope>NUCLEOTIDE SEQUENCE</scope>
    <source>
        <strain evidence="2">NBRC 15670</strain>
    </source>
</reference>
<feature type="transmembrane region" description="Helical" evidence="1">
    <location>
        <begin position="112"/>
        <end position="139"/>
    </location>
</feature>
<gene>
    <name evidence="2" type="ORF">Aglo03_17960</name>
</gene>
<keyword evidence="3" id="KW-1185">Reference proteome</keyword>